<dbReference type="InterPro" id="IPR020898">
    <property type="entry name" value="Synapsin_ATP-bd_dom"/>
</dbReference>
<evidence type="ECO:0000259" key="1">
    <source>
        <dbReference type="Pfam" id="PF02078"/>
    </source>
</evidence>
<dbReference type="InterPro" id="IPR016185">
    <property type="entry name" value="PreATP-grasp_dom_sf"/>
</dbReference>
<name>A0A1B0FGY8_GLOMM</name>
<dbReference type="EnsemblMetazoa" id="GMOY003055-RA">
    <property type="protein sequence ID" value="GMOY003055-PA"/>
    <property type="gene ID" value="GMOY003055"/>
</dbReference>
<dbReference type="Gene3D" id="3.40.50.20">
    <property type="match status" value="1"/>
</dbReference>
<dbReference type="VEuPathDB" id="VectorBase:GMOY003055"/>
<dbReference type="Pfam" id="PF02078">
    <property type="entry name" value="Synapsin"/>
    <property type="match status" value="1"/>
</dbReference>
<evidence type="ECO:0000313" key="4">
    <source>
        <dbReference type="Proteomes" id="UP000092444"/>
    </source>
</evidence>
<dbReference type="STRING" id="37546.A0A1B0FGY8"/>
<dbReference type="PANTHER" id="PTHR10841:SF17">
    <property type="entry name" value="SYNAPSIN"/>
    <property type="match status" value="1"/>
</dbReference>
<reference evidence="3" key="1">
    <citation type="submission" date="2020-05" db="UniProtKB">
        <authorList>
            <consortium name="EnsemblMetazoa"/>
        </authorList>
    </citation>
    <scope>IDENTIFICATION</scope>
    <source>
        <strain evidence="3">Yale</strain>
    </source>
</reference>
<evidence type="ECO:0000313" key="3">
    <source>
        <dbReference type="EnsemblMetazoa" id="GMOY003055-PA"/>
    </source>
</evidence>
<dbReference type="GO" id="GO:0030672">
    <property type="term" value="C:synaptic vesicle membrane"/>
    <property type="evidence" value="ECO:0007669"/>
    <property type="project" value="TreeGrafter"/>
</dbReference>
<dbReference type="Pfam" id="PF02750">
    <property type="entry name" value="Synapsin_C"/>
    <property type="match status" value="1"/>
</dbReference>
<dbReference type="InterPro" id="IPR020897">
    <property type="entry name" value="Synapsin_pre-ATP-grasp_dom"/>
</dbReference>
<dbReference type="AlphaFoldDB" id="A0A1B0FGY8"/>
<organism evidence="3 4">
    <name type="scientific">Glossina morsitans morsitans</name>
    <name type="common">Savannah tsetse fly</name>
    <dbReference type="NCBI Taxonomy" id="37546"/>
    <lineage>
        <taxon>Eukaryota</taxon>
        <taxon>Metazoa</taxon>
        <taxon>Ecdysozoa</taxon>
        <taxon>Arthropoda</taxon>
        <taxon>Hexapoda</taxon>
        <taxon>Insecta</taxon>
        <taxon>Pterygota</taxon>
        <taxon>Neoptera</taxon>
        <taxon>Endopterygota</taxon>
        <taxon>Diptera</taxon>
        <taxon>Brachycera</taxon>
        <taxon>Muscomorpha</taxon>
        <taxon>Hippoboscoidea</taxon>
        <taxon>Glossinidae</taxon>
        <taxon>Glossina</taxon>
    </lineage>
</organism>
<dbReference type="GO" id="GO:0007269">
    <property type="term" value="P:neurotransmitter secretion"/>
    <property type="evidence" value="ECO:0007669"/>
    <property type="project" value="TreeGrafter"/>
</dbReference>
<feature type="domain" description="Synapsin pre-ATP-grasp" evidence="1">
    <location>
        <begin position="1"/>
        <end position="46"/>
    </location>
</feature>
<evidence type="ECO:0008006" key="5">
    <source>
        <dbReference type="Google" id="ProtNLM"/>
    </source>
</evidence>
<dbReference type="SUPFAM" id="SSF52440">
    <property type="entry name" value="PreATP-grasp domain"/>
    <property type="match status" value="1"/>
</dbReference>
<accession>A0A1B0FGY8</accession>
<dbReference type="Proteomes" id="UP000092444">
    <property type="component" value="Unassembled WGS sequence"/>
</dbReference>
<feature type="domain" description="Synapsin ATP-binding" evidence="2">
    <location>
        <begin position="48"/>
        <end position="98"/>
    </location>
</feature>
<evidence type="ECO:0000259" key="2">
    <source>
        <dbReference type="Pfam" id="PF02750"/>
    </source>
</evidence>
<dbReference type="PhylomeDB" id="A0A1B0FGY8"/>
<keyword evidence="4" id="KW-1185">Reference proteome</keyword>
<sequence>MEVHRGDSRIPRMFRPDFVLIRQPPRDGANDYRSTILGLKYGGVPSINSLNSVYQFQDKPWVFAHLQQLQRRLGKDVFPLIEQTFFPSPKYLVSSTTLKLSLDPY</sequence>
<proteinExistence type="predicted"/>
<protein>
    <recommendedName>
        <fullName evidence="5">Synapsin pre-ATP-grasp domain-containing protein</fullName>
    </recommendedName>
</protein>
<dbReference type="EMBL" id="CCAG010015226">
    <property type="status" value="NOT_ANNOTATED_CDS"/>
    <property type="molecule type" value="Genomic_DNA"/>
</dbReference>
<dbReference type="PANTHER" id="PTHR10841">
    <property type="entry name" value="SYNAPSIN"/>
    <property type="match status" value="1"/>
</dbReference>